<organism evidence="1 2">
    <name type="scientific">Elysia marginata</name>
    <dbReference type="NCBI Taxonomy" id="1093978"/>
    <lineage>
        <taxon>Eukaryota</taxon>
        <taxon>Metazoa</taxon>
        <taxon>Spiralia</taxon>
        <taxon>Lophotrochozoa</taxon>
        <taxon>Mollusca</taxon>
        <taxon>Gastropoda</taxon>
        <taxon>Heterobranchia</taxon>
        <taxon>Euthyneura</taxon>
        <taxon>Panpulmonata</taxon>
        <taxon>Sacoglossa</taxon>
        <taxon>Placobranchoidea</taxon>
        <taxon>Plakobranchidae</taxon>
        <taxon>Elysia</taxon>
    </lineage>
</organism>
<comment type="caution">
    <text evidence="1">The sequence shown here is derived from an EMBL/GenBank/DDBJ whole genome shotgun (WGS) entry which is preliminary data.</text>
</comment>
<dbReference type="EMBL" id="BMAT01001442">
    <property type="protein sequence ID" value="GFR85655.1"/>
    <property type="molecule type" value="Genomic_DNA"/>
</dbReference>
<evidence type="ECO:0000313" key="2">
    <source>
        <dbReference type="Proteomes" id="UP000762676"/>
    </source>
</evidence>
<name>A0AAV4GMM3_9GAST</name>
<dbReference type="AlphaFoldDB" id="A0AAV4GMM3"/>
<reference evidence="1 2" key="1">
    <citation type="journal article" date="2021" name="Elife">
        <title>Chloroplast acquisition without the gene transfer in kleptoplastic sea slugs, Plakobranchus ocellatus.</title>
        <authorList>
            <person name="Maeda T."/>
            <person name="Takahashi S."/>
            <person name="Yoshida T."/>
            <person name="Shimamura S."/>
            <person name="Takaki Y."/>
            <person name="Nagai Y."/>
            <person name="Toyoda A."/>
            <person name="Suzuki Y."/>
            <person name="Arimoto A."/>
            <person name="Ishii H."/>
            <person name="Satoh N."/>
            <person name="Nishiyama T."/>
            <person name="Hasebe M."/>
            <person name="Maruyama T."/>
            <person name="Minagawa J."/>
            <person name="Obokata J."/>
            <person name="Shigenobu S."/>
        </authorList>
    </citation>
    <scope>NUCLEOTIDE SEQUENCE [LARGE SCALE GENOMIC DNA]</scope>
</reference>
<keyword evidence="2" id="KW-1185">Reference proteome</keyword>
<dbReference type="Proteomes" id="UP000762676">
    <property type="component" value="Unassembled WGS sequence"/>
</dbReference>
<accession>A0AAV4GMM3</accession>
<protein>
    <submittedName>
        <fullName evidence="1">Uncharacterized protein</fullName>
    </submittedName>
</protein>
<proteinExistence type="predicted"/>
<sequence>MEVLECFIPGTSHPCSRCDSWWLCGLRLKVYSAGWLAASASITGVMAERVSVRLPQNIKEIGGAEATERGSCVDVCVGGWRRVLVAGKGEGVEKGRRIEHVKKLRESDRERVIER</sequence>
<evidence type="ECO:0000313" key="1">
    <source>
        <dbReference type="EMBL" id="GFR85655.1"/>
    </source>
</evidence>
<gene>
    <name evidence="1" type="ORF">ElyMa_000702100</name>
</gene>